<reference evidence="1 2" key="1">
    <citation type="journal article" date="2016" name="Nat. Commun.">
        <title>Thousands of microbial genomes shed light on interconnected biogeochemical processes in an aquifer system.</title>
        <authorList>
            <person name="Anantharaman K."/>
            <person name="Brown C.T."/>
            <person name="Hug L.A."/>
            <person name="Sharon I."/>
            <person name="Castelle C.J."/>
            <person name="Probst A.J."/>
            <person name="Thomas B.C."/>
            <person name="Singh A."/>
            <person name="Wilkins M.J."/>
            <person name="Karaoz U."/>
            <person name="Brodie E.L."/>
            <person name="Williams K.H."/>
            <person name="Hubbard S.S."/>
            <person name="Banfield J.F."/>
        </authorList>
    </citation>
    <scope>NUCLEOTIDE SEQUENCE [LARGE SCALE GENOMIC DNA]</scope>
</reference>
<accession>A0A1G2CDS2</accession>
<dbReference type="SFLD" id="SFLDG01129">
    <property type="entry name" value="C1.5:_HAD__Beta-PGM__Phosphata"/>
    <property type="match status" value="1"/>
</dbReference>
<comment type="caution">
    <text evidence="1">The sequence shown here is derived from an EMBL/GenBank/DDBJ whole genome shotgun (WGS) entry which is preliminary data.</text>
</comment>
<organism evidence="1 2">
    <name type="scientific">Candidatus Liptonbacteria bacterium RIFCSPLOWO2_01_FULL_45_15</name>
    <dbReference type="NCBI Taxonomy" id="1798649"/>
    <lineage>
        <taxon>Bacteria</taxon>
        <taxon>Candidatus Liptoniibacteriota</taxon>
    </lineage>
</organism>
<evidence type="ECO:0000313" key="2">
    <source>
        <dbReference type="Proteomes" id="UP000176287"/>
    </source>
</evidence>
<dbReference type="SUPFAM" id="SSF56784">
    <property type="entry name" value="HAD-like"/>
    <property type="match status" value="1"/>
</dbReference>
<sequence length="198" mass="22672">MEISTVIFDFGGVLTTGSFFHLLAKNLSDKFEVNLEEIKKRLYANEKAYARGEETTEDFWKKCFPEAEIAYKDFAGEFALSYELNPVVLNIAGNLKKNYHTFLHTDNFEALASEIKKDSRVTGLFENMFFSNEMGTLKEEESSFRHVLEKIGKKGEECIFIDDKEKNLITPAKIGIHTLLFKGPEQLLIDLRKLGVKI</sequence>
<dbReference type="NCBIfam" id="TIGR01509">
    <property type="entry name" value="HAD-SF-IA-v3"/>
    <property type="match status" value="1"/>
</dbReference>
<dbReference type="PANTHER" id="PTHR43611">
    <property type="entry name" value="ALPHA-D-GLUCOSE 1-PHOSPHATE PHOSPHATASE"/>
    <property type="match status" value="1"/>
</dbReference>
<dbReference type="STRING" id="1798649.A3B13_02965"/>
<evidence type="ECO:0008006" key="3">
    <source>
        <dbReference type="Google" id="ProtNLM"/>
    </source>
</evidence>
<dbReference type="InterPro" id="IPR023198">
    <property type="entry name" value="PGP-like_dom2"/>
</dbReference>
<dbReference type="Proteomes" id="UP000176287">
    <property type="component" value="Unassembled WGS sequence"/>
</dbReference>
<evidence type="ECO:0000313" key="1">
    <source>
        <dbReference type="EMBL" id="OGY99351.1"/>
    </source>
</evidence>
<dbReference type="AlphaFoldDB" id="A0A1G2CDS2"/>
<protein>
    <recommendedName>
        <fullName evidence="3">FCP1 homology domain-containing protein</fullName>
    </recommendedName>
</protein>
<name>A0A1G2CDS2_9BACT</name>
<dbReference type="InterPro" id="IPR036412">
    <property type="entry name" value="HAD-like_sf"/>
</dbReference>
<dbReference type="PANTHER" id="PTHR43611:SF3">
    <property type="entry name" value="FLAVIN MONONUCLEOTIDE HYDROLASE 1, CHLOROPLATIC"/>
    <property type="match status" value="1"/>
</dbReference>
<dbReference type="InterPro" id="IPR023214">
    <property type="entry name" value="HAD_sf"/>
</dbReference>
<dbReference type="EMBL" id="MHKZ01000038">
    <property type="protein sequence ID" value="OGY99351.1"/>
    <property type="molecule type" value="Genomic_DNA"/>
</dbReference>
<dbReference type="Pfam" id="PF00702">
    <property type="entry name" value="Hydrolase"/>
    <property type="match status" value="1"/>
</dbReference>
<proteinExistence type="predicted"/>
<dbReference type="SFLD" id="SFLDS00003">
    <property type="entry name" value="Haloacid_Dehalogenase"/>
    <property type="match status" value="1"/>
</dbReference>
<gene>
    <name evidence="1" type="ORF">A3B13_02965</name>
</gene>
<dbReference type="Gene3D" id="1.10.150.240">
    <property type="entry name" value="Putative phosphatase, domain 2"/>
    <property type="match status" value="1"/>
</dbReference>
<dbReference type="InterPro" id="IPR006439">
    <property type="entry name" value="HAD-SF_hydro_IA"/>
</dbReference>
<dbReference type="Gene3D" id="3.40.50.1000">
    <property type="entry name" value="HAD superfamily/HAD-like"/>
    <property type="match status" value="1"/>
</dbReference>